<reference evidence="4" key="1">
    <citation type="submission" date="2020-05" db="EMBL/GenBank/DDBJ databases">
        <title>Mycena genomes resolve the evolution of fungal bioluminescence.</title>
        <authorList>
            <person name="Tsai I.J."/>
        </authorList>
    </citation>
    <scope>NUCLEOTIDE SEQUENCE</scope>
    <source>
        <strain evidence="4">110903Hualien_Pintung</strain>
    </source>
</reference>
<dbReference type="PANTHER" id="PTHR28529:SF2">
    <property type="entry name" value="DNA REPAIR PROTEIN SWI5 HOMOLOG"/>
    <property type="match status" value="1"/>
</dbReference>
<evidence type="ECO:0000256" key="1">
    <source>
        <dbReference type="ARBA" id="ARBA00008060"/>
    </source>
</evidence>
<organism evidence="4 5">
    <name type="scientific">Mycena chlorophos</name>
    <name type="common">Agaric fungus</name>
    <name type="synonym">Agaricus chlorophos</name>
    <dbReference type="NCBI Taxonomy" id="658473"/>
    <lineage>
        <taxon>Eukaryota</taxon>
        <taxon>Fungi</taxon>
        <taxon>Dikarya</taxon>
        <taxon>Basidiomycota</taxon>
        <taxon>Agaricomycotina</taxon>
        <taxon>Agaricomycetes</taxon>
        <taxon>Agaricomycetidae</taxon>
        <taxon>Agaricales</taxon>
        <taxon>Marasmiineae</taxon>
        <taxon>Mycenaceae</taxon>
        <taxon>Mycena</taxon>
    </lineage>
</organism>
<gene>
    <name evidence="4" type="ORF">HMN09_00320700</name>
</gene>
<dbReference type="Proteomes" id="UP000613580">
    <property type="component" value="Unassembled WGS sequence"/>
</dbReference>
<keyword evidence="2" id="KW-0227">DNA damage</keyword>
<dbReference type="GO" id="GO:0010772">
    <property type="term" value="P:meiotic DNA recombinase assembly involved in reciprocal meiotic recombination"/>
    <property type="evidence" value="ECO:0007669"/>
    <property type="project" value="TreeGrafter"/>
</dbReference>
<dbReference type="EMBL" id="JACAZE010000004">
    <property type="protein sequence ID" value="KAF7318127.1"/>
    <property type="molecule type" value="Genomic_DNA"/>
</dbReference>
<evidence type="ECO:0000313" key="4">
    <source>
        <dbReference type="EMBL" id="KAF7318127.1"/>
    </source>
</evidence>
<dbReference type="GO" id="GO:0032798">
    <property type="term" value="C:Swi5-Sfr1 complex"/>
    <property type="evidence" value="ECO:0007669"/>
    <property type="project" value="TreeGrafter"/>
</dbReference>
<protein>
    <submittedName>
        <fullName evidence="4">Uncharacterized protein</fullName>
    </submittedName>
</protein>
<evidence type="ECO:0000313" key="5">
    <source>
        <dbReference type="Proteomes" id="UP000613580"/>
    </source>
</evidence>
<evidence type="ECO:0000256" key="3">
    <source>
        <dbReference type="ARBA" id="ARBA00023204"/>
    </source>
</evidence>
<sequence>MYAPISAEKQAARQAALEAEVAALESKLGAGVDADAIVKKHIKLLHKYNEAKDATQVYSHRKGAQPSILPPKDAHVLQLATLKETTIRQIHEDWDLRDAD</sequence>
<dbReference type="InterPro" id="IPR010760">
    <property type="entry name" value="DNA-repair_Swi5"/>
</dbReference>
<comment type="similarity">
    <text evidence="1">Belongs to the SWI5/SAE3 family.</text>
</comment>
<dbReference type="Pfam" id="PF07061">
    <property type="entry name" value="Swi5"/>
    <property type="match status" value="1"/>
</dbReference>
<comment type="caution">
    <text evidence="4">The sequence shown here is derived from an EMBL/GenBank/DDBJ whole genome shotgun (WGS) entry which is preliminary data.</text>
</comment>
<keyword evidence="5" id="KW-1185">Reference proteome</keyword>
<dbReference type="Gene3D" id="1.20.5.170">
    <property type="match status" value="1"/>
</dbReference>
<evidence type="ECO:0000256" key="2">
    <source>
        <dbReference type="ARBA" id="ARBA00022763"/>
    </source>
</evidence>
<proteinExistence type="inferred from homology"/>
<name>A0A8H6TK24_MYCCL</name>
<dbReference type="GO" id="GO:0000709">
    <property type="term" value="P:meiotic joint molecule formation"/>
    <property type="evidence" value="ECO:0007669"/>
    <property type="project" value="TreeGrafter"/>
</dbReference>
<dbReference type="AlphaFoldDB" id="A0A8H6TK24"/>
<accession>A0A8H6TK24</accession>
<dbReference type="OrthoDB" id="255837at2759"/>
<keyword evidence="3" id="KW-0234">DNA repair</keyword>
<dbReference type="PANTHER" id="PTHR28529">
    <property type="entry name" value="DNA REPAIR PROTEIN SWI5 HOMOLOG"/>
    <property type="match status" value="1"/>
</dbReference>
<dbReference type="GO" id="GO:0034974">
    <property type="term" value="C:Swi5-Swi2 complex"/>
    <property type="evidence" value="ECO:0007669"/>
    <property type="project" value="TreeGrafter"/>
</dbReference>